<sequence>MMDNCSMETVNGIKYQIIICLVFVAVSCNTKLEKQETVNASSTNVVQKFSVSEEDVKKVVIKFNNAMVNADSIQLVDLTSDDLTYGHSSGLVQNKREFIDDVVHGPFNFSMINNPLQSVHLFDDTAIVRHVFEAKATNNGELVDIRIGNIQVYKQNEEGKWQLLARQAYKLQ</sequence>
<protein>
    <submittedName>
        <fullName evidence="2">Nuclear transport factor 2 family protein</fullName>
    </submittedName>
</protein>
<dbReference type="EMBL" id="JBHSCL010000003">
    <property type="protein sequence ID" value="MFC4219133.1"/>
    <property type="molecule type" value="Genomic_DNA"/>
</dbReference>
<dbReference type="Gene3D" id="3.10.450.50">
    <property type="match status" value="1"/>
</dbReference>
<feature type="domain" description="DUF4440" evidence="1">
    <location>
        <begin position="57"/>
        <end position="163"/>
    </location>
</feature>
<keyword evidence="3" id="KW-1185">Reference proteome</keyword>
<evidence type="ECO:0000313" key="2">
    <source>
        <dbReference type="EMBL" id="MFC4219133.1"/>
    </source>
</evidence>
<dbReference type="InterPro" id="IPR032710">
    <property type="entry name" value="NTF2-like_dom_sf"/>
</dbReference>
<gene>
    <name evidence="2" type="ORF">ACFOWS_03265</name>
</gene>
<proteinExistence type="predicted"/>
<dbReference type="InterPro" id="IPR027843">
    <property type="entry name" value="DUF4440"/>
</dbReference>
<dbReference type="SUPFAM" id="SSF54427">
    <property type="entry name" value="NTF2-like"/>
    <property type="match status" value="1"/>
</dbReference>
<dbReference type="Pfam" id="PF14534">
    <property type="entry name" value="DUF4440"/>
    <property type="match status" value="1"/>
</dbReference>
<evidence type="ECO:0000313" key="3">
    <source>
        <dbReference type="Proteomes" id="UP001595841"/>
    </source>
</evidence>
<name>A0ABV8PJ22_9FLAO</name>
<reference evidence="3" key="1">
    <citation type="journal article" date="2019" name="Int. J. Syst. Evol. Microbiol.">
        <title>The Global Catalogue of Microorganisms (GCM) 10K type strain sequencing project: providing services to taxonomists for standard genome sequencing and annotation.</title>
        <authorList>
            <consortium name="The Broad Institute Genomics Platform"/>
            <consortium name="The Broad Institute Genome Sequencing Center for Infectious Disease"/>
            <person name="Wu L."/>
            <person name="Ma J."/>
        </authorList>
    </citation>
    <scope>NUCLEOTIDE SEQUENCE [LARGE SCALE GENOMIC DNA]</scope>
    <source>
        <strain evidence="3">CGMCC 1.15774</strain>
    </source>
</reference>
<evidence type="ECO:0000259" key="1">
    <source>
        <dbReference type="Pfam" id="PF14534"/>
    </source>
</evidence>
<comment type="caution">
    <text evidence="2">The sequence shown here is derived from an EMBL/GenBank/DDBJ whole genome shotgun (WGS) entry which is preliminary data.</text>
</comment>
<accession>A0ABV8PJ22</accession>
<organism evidence="2 3">
    <name type="scientific">Flagellimonas marina</name>
    <dbReference type="NCBI Taxonomy" id="1775168"/>
    <lineage>
        <taxon>Bacteria</taxon>
        <taxon>Pseudomonadati</taxon>
        <taxon>Bacteroidota</taxon>
        <taxon>Flavobacteriia</taxon>
        <taxon>Flavobacteriales</taxon>
        <taxon>Flavobacteriaceae</taxon>
        <taxon>Flagellimonas</taxon>
    </lineage>
</organism>
<dbReference type="Proteomes" id="UP001595841">
    <property type="component" value="Unassembled WGS sequence"/>
</dbReference>